<gene>
    <name evidence="2" type="ORF">J1N35_018423</name>
</gene>
<proteinExistence type="predicted"/>
<keyword evidence="3" id="KW-1185">Reference proteome</keyword>
<reference evidence="2 3" key="1">
    <citation type="journal article" date="2021" name="Plant Biotechnol. J.">
        <title>Multi-omics assisted identification of the key and species-specific regulatory components of drought-tolerant mechanisms in Gossypium stocksii.</title>
        <authorList>
            <person name="Yu D."/>
            <person name="Ke L."/>
            <person name="Zhang D."/>
            <person name="Wu Y."/>
            <person name="Sun Y."/>
            <person name="Mei J."/>
            <person name="Sun J."/>
            <person name="Sun Y."/>
        </authorList>
    </citation>
    <scope>NUCLEOTIDE SEQUENCE [LARGE SCALE GENOMIC DNA]</scope>
    <source>
        <strain evidence="3">cv. E1</strain>
        <tissue evidence="2">Leaf</tissue>
    </source>
</reference>
<organism evidence="2 3">
    <name type="scientific">Gossypium stocksii</name>
    <dbReference type="NCBI Taxonomy" id="47602"/>
    <lineage>
        <taxon>Eukaryota</taxon>
        <taxon>Viridiplantae</taxon>
        <taxon>Streptophyta</taxon>
        <taxon>Embryophyta</taxon>
        <taxon>Tracheophyta</taxon>
        <taxon>Spermatophyta</taxon>
        <taxon>Magnoliopsida</taxon>
        <taxon>eudicotyledons</taxon>
        <taxon>Gunneridae</taxon>
        <taxon>Pentapetalae</taxon>
        <taxon>rosids</taxon>
        <taxon>malvids</taxon>
        <taxon>Malvales</taxon>
        <taxon>Malvaceae</taxon>
        <taxon>Malvoideae</taxon>
        <taxon>Gossypium</taxon>
    </lineage>
</organism>
<feature type="compositionally biased region" description="Polar residues" evidence="1">
    <location>
        <begin position="69"/>
        <end position="91"/>
    </location>
</feature>
<name>A0A9D4A777_9ROSI</name>
<evidence type="ECO:0000313" key="3">
    <source>
        <dbReference type="Proteomes" id="UP000828251"/>
    </source>
</evidence>
<dbReference type="Proteomes" id="UP000828251">
    <property type="component" value="Unassembled WGS sequence"/>
</dbReference>
<comment type="caution">
    <text evidence="2">The sequence shown here is derived from an EMBL/GenBank/DDBJ whole genome shotgun (WGS) entry which is preliminary data.</text>
</comment>
<feature type="compositionally biased region" description="Acidic residues" evidence="1">
    <location>
        <begin position="54"/>
        <end position="64"/>
    </location>
</feature>
<evidence type="ECO:0000313" key="2">
    <source>
        <dbReference type="EMBL" id="KAH1091166.1"/>
    </source>
</evidence>
<sequence length="91" mass="10242">MGKISYTRGSLTYIGHQPIDYSGGHMDDRRTNDLLLLIRANEGTSNTMFKGDNEGVDEEEDVDEEKGAWTQTRGRSKNLSEYSSPVQMVLK</sequence>
<evidence type="ECO:0000256" key="1">
    <source>
        <dbReference type="SAM" id="MobiDB-lite"/>
    </source>
</evidence>
<feature type="region of interest" description="Disordered" evidence="1">
    <location>
        <begin position="46"/>
        <end position="91"/>
    </location>
</feature>
<dbReference type="EMBL" id="JAIQCV010000006">
    <property type="protein sequence ID" value="KAH1091166.1"/>
    <property type="molecule type" value="Genomic_DNA"/>
</dbReference>
<protein>
    <submittedName>
        <fullName evidence="2">Uncharacterized protein</fullName>
    </submittedName>
</protein>
<dbReference type="AlphaFoldDB" id="A0A9D4A777"/>
<accession>A0A9D4A777</accession>